<proteinExistence type="predicted"/>
<keyword evidence="2" id="KW-1133">Transmembrane helix</keyword>
<sequence>MYDPQRQKDTLAELRIHCNLMMDEFTSEFCNLDPKRQSEVLRQINSRIKKIDRSQLMWLRRTCVMPCVDMIYILLAISVGWINKEHGSTMDTAPVIASDFMYNILTDQMSQDSFYDKMIMTQLKHKTIQLMVGTYDMIGSSKIRSRMFASHKVFFTTLYPKHPVVHIDELRFIGYLISSIYSRGQGGDGGEGLCRELLFIKNPDTDGILAYGYSPDVTGDFPDIWALVFSSISHEDSSFVFDVFRPNTLDIRSDDIESAKNRISERLRIALEAKQFSYFDDADSLTEEEASFSGTDDEVDAAGSQSQ</sequence>
<feature type="transmembrane region" description="Helical" evidence="2">
    <location>
        <begin position="63"/>
        <end position="82"/>
    </location>
</feature>
<reference evidence="3" key="1">
    <citation type="journal article" date="2014" name="Nucleic Acids Res.">
        <title>The evolutionary dynamics of variant antigen genes in Babesia reveal a history of genomic innovation underlying host-parasite interaction.</title>
        <authorList>
            <person name="Jackson A.P."/>
            <person name="Otto T.D."/>
            <person name="Darby A."/>
            <person name="Ramaprasad A."/>
            <person name="Xia D."/>
            <person name="Echaide I.E."/>
            <person name="Farber M."/>
            <person name="Gahlot S."/>
            <person name="Gamble J."/>
            <person name="Gupta D."/>
            <person name="Gupta Y."/>
            <person name="Jackson L."/>
            <person name="Malandrin L."/>
            <person name="Malas T.B."/>
            <person name="Moussa E."/>
            <person name="Nair M."/>
            <person name="Reid A.J."/>
            <person name="Sanders M."/>
            <person name="Sharma J."/>
            <person name="Tracey A."/>
            <person name="Quail M.A."/>
            <person name="Weir W."/>
            <person name="Wastling J.M."/>
            <person name="Hall N."/>
            <person name="Willadsen P."/>
            <person name="Lingelbach K."/>
            <person name="Shiels B."/>
            <person name="Tait A."/>
            <person name="Berriman M."/>
            <person name="Allred D.R."/>
            <person name="Pain A."/>
        </authorList>
    </citation>
    <scope>NUCLEOTIDE SEQUENCE</scope>
    <source>
        <strain evidence="3">1802A</strain>
    </source>
</reference>
<evidence type="ECO:0000313" key="4">
    <source>
        <dbReference type="Proteomes" id="UP001195914"/>
    </source>
</evidence>
<feature type="region of interest" description="Disordered" evidence="1">
    <location>
        <begin position="287"/>
        <end position="307"/>
    </location>
</feature>
<keyword evidence="2" id="KW-0812">Transmembrane</keyword>
<reference evidence="3" key="2">
    <citation type="submission" date="2021-05" db="EMBL/GenBank/DDBJ databases">
        <authorList>
            <person name="Pain A."/>
        </authorList>
    </citation>
    <scope>NUCLEOTIDE SEQUENCE</scope>
    <source>
        <strain evidence="3">1802A</strain>
    </source>
</reference>
<evidence type="ECO:0000256" key="2">
    <source>
        <dbReference type="SAM" id="Phobius"/>
    </source>
</evidence>
<name>A0AAD9GCH9_BABDI</name>
<dbReference type="EMBL" id="JAHBMH010000044">
    <property type="protein sequence ID" value="KAK1935938.1"/>
    <property type="molecule type" value="Genomic_DNA"/>
</dbReference>
<keyword evidence="4" id="KW-1185">Reference proteome</keyword>
<dbReference type="Proteomes" id="UP001195914">
    <property type="component" value="Unassembled WGS sequence"/>
</dbReference>
<accession>A0AAD9GCH9</accession>
<gene>
    <name evidence="3" type="ORF">X943_000504</name>
</gene>
<keyword evidence="2" id="KW-0472">Membrane</keyword>
<feature type="compositionally biased region" description="Acidic residues" evidence="1">
    <location>
        <begin position="287"/>
        <end position="300"/>
    </location>
</feature>
<organism evidence="3 4">
    <name type="scientific">Babesia divergens</name>
    <dbReference type="NCBI Taxonomy" id="32595"/>
    <lineage>
        <taxon>Eukaryota</taxon>
        <taxon>Sar</taxon>
        <taxon>Alveolata</taxon>
        <taxon>Apicomplexa</taxon>
        <taxon>Aconoidasida</taxon>
        <taxon>Piroplasmida</taxon>
        <taxon>Babesiidae</taxon>
        <taxon>Babesia</taxon>
    </lineage>
</organism>
<protein>
    <submittedName>
        <fullName evidence="3">Uncharacterized protein</fullName>
    </submittedName>
</protein>
<evidence type="ECO:0000256" key="1">
    <source>
        <dbReference type="SAM" id="MobiDB-lite"/>
    </source>
</evidence>
<evidence type="ECO:0000313" key="3">
    <source>
        <dbReference type="EMBL" id="KAK1935938.1"/>
    </source>
</evidence>
<dbReference type="AlphaFoldDB" id="A0AAD9GCH9"/>
<comment type="caution">
    <text evidence="3">The sequence shown here is derived from an EMBL/GenBank/DDBJ whole genome shotgun (WGS) entry which is preliminary data.</text>
</comment>